<dbReference type="EMBL" id="DUZY01000005">
    <property type="protein sequence ID" value="DAD40709.1"/>
    <property type="molecule type" value="Genomic_DNA"/>
</dbReference>
<accession>A0A822ZB83</accession>
<dbReference type="Proteomes" id="UP000607653">
    <property type="component" value="Unassembled WGS sequence"/>
</dbReference>
<name>A0A822ZB83_NELNU</name>
<dbReference type="Gene3D" id="3.40.50.2000">
    <property type="entry name" value="Glycogen Phosphorylase B"/>
    <property type="match status" value="1"/>
</dbReference>
<evidence type="ECO:0000256" key="1">
    <source>
        <dbReference type="ARBA" id="ARBA00009995"/>
    </source>
</evidence>
<proteinExistence type="inferred from homology"/>
<dbReference type="AlphaFoldDB" id="A0A822ZB83"/>
<dbReference type="SUPFAM" id="SSF53756">
    <property type="entry name" value="UDP-Glycosyltransferase/glycogen phosphorylase"/>
    <property type="match status" value="1"/>
</dbReference>
<comment type="similarity">
    <text evidence="1">Belongs to the UDP-glycosyltransferase family.</text>
</comment>
<protein>
    <submittedName>
        <fullName evidence="3">Uncharacterized protein</fullName>
    </submittedName>
</protein>
<dbReference type="Pfam" id="PF00201">
    <property type="entry name" value="UDPGT"/>
    <property type="match status" value="1"/>
</dbReference>
<dbReference type="PANTHER" id="PTHR48047:SF28">
    <property type="entry name" value="F11M15.8 PROTEIN"/>
    <property type="match status" value="1"/>
</dbReference>
<reference evidence="3 4" key="1">
    <citation type="journal article" date="2020" name="Mol. Biol. Evol.">
        <title>Distinct Expression and Methylation Patterns for Genes with Different Fates following a Single Whole-Genome Duplication in Flowering Plants.</title>
        <authorList>
            <person name="Shi T."/>
            <person name="Rahmani R.S."/>
            <person name="Gugger P.F."/>
            <person name="Wang M."/>
            <person name="Li H."/>
            <person name="Zhang Y."/>
            <person name="Li Z."/>
            <person name="Wang Q."/>
            <person name="Van de Peer Y."/>
            <person name="Marchal K."/>
            <person name="Chen J."/>
        </authorList>
    </citation>
    <scope>NUCLEOTIDE SEQUENCE [LARGE SCALE GENOMIC DNA]</scope>
    <source>
        <tissue evidence="3">Leaf</tissue>
    </source>
</reference>
<dbReference type="InterPro" id="IPR002213">
    <property type="entry name" value="UDP_glucos_trans"/>
</dbReference>
<comment type="caution">
    <text evidence="3">The sequence shown here is derived from an EMBL/GenBank/DDBJ whole genome shotgun (WGS) entry which is preliminary data.</text>
</comment>
<gene>
    <name evidence="3" type="ORF">HUJ06_015032</name>
</gene>
<dbReference type="PANTHER" id="PTHR48047">
    <property type="entry name" value="GLYCOSYLTRANSFERASE"/>
    <property type="match status" value="1"/>
</dbReference>
<organism evidence="3 4">
    <name type="scientific">Nelumbo nucifera</name>
    <name type="common">Sacred lotus</name>
    <dbReference type="NCBI Taxonomy" id="4432"/>
    <lineage>
        <taxon>Eukaryota</taxon>
        <taxon>Viridiplantae</taxon>
        <taxon>Streptophyta</taxon>
        <taxon>Embryophyta</taxon>
        <taxon>Tracheophyta</taxon>
        <taxon>Spermatophyta</taxon>
        <taxon>Magnoliopsida</taxon>
        <taxon>Proteales</taxon>
        <taxon>Nelumbonaceae</taxon>
        <taxon>Nelumbo</taxon>
    </lineage>
</organism>
<sequence length="54" mass="5857">MGRGLIINRWAPQVPILNHGDVGGFLTHCGWNSVMEGIIAGVLLLTWPKEVDSS</sequence>
<evidence type="ECO:0000313" key="3">
    <source>
        <dbReference type="EMBL" id="DAD40709.1"/>
    </source>
</evidence>
<dbReference type="GO" id="GO:0008194">
    <property type="term" value="F:UDP-glycosyltransferase activity"/>
    <property type="evidence" value="ECO:0007669"/>
    <property type="project" value="InterPro"/>
</dbReference>
<keyword evidence="2" id="KW-0808">Transferase</keyword>
<keyword evidence="4" id="KW-1185">Reference proteome</keyword>
<evidence type="ECO:0000256" key="2">
    <source>
        <dbReference type="ARBA" id="ARBA00022679"/>
    </source>
</evidence>
<evidence type="ECO:0000313" key="4">
    <source>
        <dbReference type="Proteomes" id="UP000607653"/>
    </source>
</evidence>